<dbReference type="GO" id="GO:0007165">
    <property type="term" value="P:signal transduction"/>
    <property type="evidence" value="ECO:0007669"/>
    <property type="project" value="TreeGrafter"/>
</dbReference>
<comment type="similarity">
    <text evidence="1">Belongs to the TCP11 family.</text>
</comment>
<evidence type="ECO:0008006" key="5">
    <source>
        <dbReference type="Google" id="ProtNLM"/>
    </source>
</evidence>
<dbReference type="Pfam" id="PF05794">
    <property type="entry name" value="Tcp11"/>
    <property type="match status" value="2"/>
</dbReference>
<evidence type="ECO:0000313" key="4">
    <source>
        <dbReference type="Proteomes" id="UP000792457"/>
    </source>
</evidence>
<dbReference type="Proteomes" id="UP000792457">
    <property type="component" value="Unassembled WGS sequence"/>
</dbReference>
<evidence type="ECO:0000256" key="2">
    <source>
        <dbReference type="SAM" id="MobiDB-lite"/>
    </source>
</evidence>
<accession>A0A8K0KL77</accession>
<protein>
    <recommendedName>
        <fullName evidence="5">T-complex protein 11-like protein 1</fullName>
    </recommendedName>
</protein>
<feature type="compositionally biased region" description="Basic and acidic residues" evidence="2">
    <location>
        <begin position="28"/>
        <end position="44"/>
    </location>
</feature>
<comment type="caution">
    <text evidence="3">The sequence shown here is derived from an EMBL/GenBank/DDBJ whole genome shotgun (WGS) entry which is preliminary data.</text>
</comment>
<dbReference type="PANTHER" id="PTHR12832">
    <property type="entry name" value="TESTIS-SPECIFIC PROTEIN PBS13 T-COMPLEX 11"/>
    <property type="match status" value="1"/>
</dbReference>
<evidence type="ECO:0000256" key="1">
    <source>
        <dbReference type="ARBA" id="ARBA00010954"/>
    </source>
</evidence>
<evidence type="ECO:0000313" key="3">
    <source>
        <dbReference type="EMBL" id="KAG8237361.1"/>
    </source>
</evidence>
<dbReference type="OrthoDB" id="276323at2759"/>
<sequence length="519" mass="58017">MDRRKEVTPEEEGAVGGVKSSEELEDAAAARELLEVKGRADGRPEASQPVNVTGGGKEGSRQRYESDSSSGSDDDKGKRQRVGASASPPRRPPKGFILPNVATASPPKFVSLEEIMRAANGVTNMALAHEIAVNRNFKLEKLDPPENSWQKQLKEAMHSAFWDILAKELAEMPPNYTQAMVLLQDIKSMMLSLLLPHHTKIKDEISEVLDIDLVRQQAENEVLDFKRYAQYIISFMSKLCAPVRDERIRELTQTTEIVPLFKGILETLDLMKLDMANFAIQQIRPQIMAQSVDYEKKKFAEFLEAQEEYGLEYTRNWLSKHVSALEEKGDKSANIRNTITQVLNHAYLELLEWNEEEIYPETVIMDQSRFADLSDKVLKYTTAGTVLLVTAGAVGAPNLENALPNVADQVKKEVGEALKENGLKPLDSEVESLMRGQILDSANPDHRIRQLVRSRLLEFLGQVISSTTAAPVQIPPGLSSLQEELSFLAGTFLRLVSHNRAVFGEYYADIITELLNVKS</sequence>
<keyword evidence="4" id="KW-1185">Reference proteome</keyword>
<organism evidence="3 4">
    <name type="scientific">Ladona fulva</name>
    <name type="common">Scarce chaser dragonfly</name>
    <name type="synonym">Libellula fulva</name>
    <dbReference type="NCBI Taxonomy" id="123851"/>
    <lineage>
        <taxon>Eukaryota</taxon>
        <taxon>Metazoa</taxon>
        <taxon>Ecdysozoa</taxon>
        <taxon>Arthropoda</taxon>
        <taxon>Hexapoda</taxon>
        <taxon>Insecta</taxon>
        <taxon>Pterygota</taxon>
        <taxon>Palaeoptera</taxon>
        <taxon>Odonata</taxon>
        <taxon>Epiprocta</taxon>
        <taxon>Anisoptera</taxon>
        <taxon>Libelluloidea</taxon>
        <taxon>Libellulidae</taxon>
        <taxon>Ladona</taxon>
    </lineage>
</organism>
<gene>
    <name evidence="3" type="ORF">J437_LFUL017595</name>
</gene>
<reference evidence="3" key="1">
    <citation type="submission" date="2013-04" db="EMBL/GenBank/DDBJ databases">
        <authorList>
            <person name="Qu J."/>
            <person name="Murali S.C."/>
            <person name="Bandaranaike D."/>
            <person name="Bellair M."/>
            <person name="Blankenburg K."/>
            <person name="Chao H."/>
            <person name="Dinh H."/>
            <person name="Doddapaneni H."/>
            <person name="Downs B."/>
            <person name="Dugan-Rocha S."/>
            <person name="Elkadiri S."/>
            <person name="Gnanaolivu R.D."/>
            <person name="Hernandez B."/>
            <person name="Javaid M."/>
            <person name="Jayaseelan J.C."/>
            <person name="Lee S."/>
            <person name="Li M."/>
            <person name="Ming W."/>
            <person name="Munidasa M."/>
            <person name="Muniz J."/>
            <person name="Nguyen L."/>
            <person name="Ongeri F."/>
            <person name="Osuji N."/>
            <person name="Pu L.-L."/>
            <person name="Puazo M."/>
            <person name="Qu C."/>
            <person name="Quiroz J."/>
            <person name="Raj R."/>
            <person name="Weissenberger G."/>
            <person name="Xin Y."/>
            <person name="Zou X."/>
            <person name="Han Y."/>
            <person name="Richards S."/>
            <person name="Worley K."/>
            <person name="Muzny D."/>
            <person name="Gibbs R."/>
        </authorList>
    </citation>
    <scope>NUCLEOTIDE SEQUENCE</scope>
    <source>
        <strain evidence="3">Sampled in the wild</strain>
    </source>
</reference>
<proteinExistence type="inferred from homology"/>
<feature type="region of interest" description="Disordered" evidence="2">
    <location>
        <begin position="1"/>
        <end position="100"/>
    </location>
</feature>
<name>A0A8K0KL77_LADFU</name>
<dbReference type="EMBL" id="KZ309158">
    <property type="protein sequence ID" value="KAG8237361.1"/>
    <property type="molecule type" value="Genomic_DNA"/>
</dbReference>
<dbReference type="AlphaFoldDB" id="A0A8K0KL77"/>
<dbReference type="PANTHER" id="PTHR12832:SF11">
    <property type="entry name" value="LD23868P"/>
    <property type="match status" value="1"/>
</dbReference>
<reference evidence="3" key="2">
    <citation type="submission" date="2017-10" db="EMBL/GenBank/DDBJ databases">
        <title>Ladona fulva Genome sequencing and assembly.</title>
        <authorList>
            <person name="Murali S."/>
            <person name="Richards S."/>
            <person name="Bandaranaike D."/>
            <person name="Bellair M."/>
            <person name="Blankenburg K."/>
            <person name="Chao H."/>
            <person name="Dinh H."/>
            <person name="Doddapaneni H."/>
            <person name="Dugan-Rocha S."/>
            <person name="Elkadiri S."/>
            <person name="Gnanaolivu R."/>
            <person name="Hernandez B."/>
            <person name="Skinner E."/>
            <person name="Javaid M."/>
            <person name="Lee S."/>
            <person name="Li M."/>
            <person name="Ming W."/>
            <person name="Munidasa M."/>
            <person name="Muniz J."/>
            <person name="Nguyen L."/>
            <person name="Hughes D."/>
            <person name="Osuji N."/>
            <person name="Pu L.-L."/>
            <person name="Puazo M."/>
            <person name="Qu C."/>
            <person name="Quiroz J."/>
            <person name="Raj R."/>
            <person name="Weissenberger G."/>
            <person name="Xin Y."/>
            <person name="Zou X."/>
            <person name="Han Y."/>
            <person name="Worley K."/>
            <person name="Muzny D."/>
            <person name="Gibbs R."/>
        </authorList>
    </citation>
    <scope>NUCLEOTIDE SEQUENCE</scope>
    <source>
        <strain evidence="3">Sampled in the wild</strain>
    </source>
</reference>
<dbReference type="InterPro" id="IPR008862">
    <property type="entry name" value="Tcp11"/>
</dbReference>